<dbReference type="PANTHER" id="PTHR47618:SF2">
    <property type="entry name" value="CYCLIC-DI-AMP PHOSPHODIESTERASE GDPP"/>
    <property type="match status" value="1"/>
</dbReference>
<dbReference type="AlphaFoldDB" id="A0A7C8LEC7"/>
<dbReference type="Proteomes" id="UP000483018">
    <property type="component" value="Unassembled WGS sequence"/>
</dbReference>
<gene>
    <name evidence="2" type="ORF">GND95_09040</name>
</gene>
<evidence type="ECO:0000259" key="1">
    <source>
        <dbReference type="Pfam" id="PF01368"/>
    </source>
</evidence>
<protein>
    <submittedName>
        <fullName evidence="2">Recombinase RecJ</fullName>
    </submittedName>
</protein>
<sequence length="500" mass="57301">MKLSDLLIYDYIIIQCHDNPDGDSISSGYALYEYFKNKDKNVRLVYGGRFRITKPNLIKMIEELNIPIEYVDELIVGDNEVLITVDCQYGAGNVKRFPAKNIAIIDHHQQEIYDVTMTEIKPYLGSCATVVWQMLLDEGFDVNQYKNVATALYYGLFTDTNSFVEIYHPLDKDLQDHVEYDINLIRKLKNANFTLRDIEIAGMALIRYSYIDDYRCAIFKAHPCDPNILGFISDLALQVDVIDTCVVYNETNVGVYFSVRSCIREVMASEMAAFLAEGIGSGGGNMDKAGGFIHEEKFDRQYPGMNKDGYLHNRIKAYFDSFDIIYHNNNNLDIERMVLYKKKNLTLGFVPVAEVFKEGTPLLVRSIKGDIETVSSPDTYFMIGITGEVYPISKEKFSKSYKVIDGPFQLKNVEYFPKVKNRKTGQTIDLRAYVKACISTKEIFVYAQPLAKNTKVFTKWDSSKYMSGKVNDYIAIRQDDIEDVYIIENSIFNATYQRIS</sequence>
<proteinExistence type="predicted"/>
<dbReference type="OrthoDB" id="5896813at2"/>
<name>A0A7C8LEC7_9FIRM</name>
<dbReference type="SUPFAM" id="SSF64182">
    <property type="entry name" value="DHH phosphoesterases"/>
    <property type="match status" value="1"/>
</dbReference>
<evidence type="ECO:0000313" key="2">
    <source>
        <dbReference type="EMBL" id="KAE9633787.1"/>
    </source>
</evidence>
<comment type="caution">
    <text evidence="2">The sequence shown here is derived from an EMBL/GenBank/DDBJ whole genome shotgun (WGS) entry which is preliminary data.</text>
</comment>
<dbReference type="InterPro" id="IPR001667">
    <property type="entry name" value="DDH_dom"/>
</dbReference>
<feature type="domain" description="DDH" evidence="1">
    <location>
        <begin position="12"/>
        <end position="155"/>
    </location>
</feature>
<dbReference type="Gene3D" id="3.90.1640.10">
    <property type="entry name" value="inorganic pyrophosphatase (n-terminal core)"/>
    <property type="match status" value="1"/>
</dbReference>
<dbReference type="InterPro" id="IPR038763">
    <property type="entry name" value="DHH_sf"/>
</dbReference>
<dbReference type="Pfam" id="PF01368">
    <property type="entry name" value="DHH"/>
    <property type="match status" value="1"/>
</dbReference>
<dbReference type="PANTHER" id="PTHR47618">
    <property type="entry name" value="BIFUNCTIONAL OLIGORIBONUCLEASE AND PAP PHOSPHATASE NRNA"/>
    <property type="match status" value="1"/>
</dbReference>
<keyword evidence="3" id="KW-1185">Reference proteome</keyword>
<dbReference type="RefSeq" id="WP_158740608.1">
    <property type="nucleotide sequence ID" value="NZ_JAFBEP010000011.1"/>
</dbReference>
<organism evidence="2 3">
    <name type="scientific">Defluviitalea raffinosedens</name>
    <dbReference type="NCBI Taxonomy" id="1450156"/>
    <lineage>
        <taxon>Bacteria</taxon>
        <taxon>Bacillati</taxon>
        <taxon>Bacillota</taxon>
        <taxon>Clostridia</taxon>
        <taxon>Lachnospirales</taxon>
        <taxon>Defluviitaleaceae</taxon>
        <taxon>Defluviitalea</taxon>
    </lineage>
</organism>
<dbReference type="InterPro" id="IPR051319">
    <property type="entry name" value="Oligoribo/pAp-PDE_c-di-AMP_PDE"/>
</dbReference>
<dbReference type="EMBL" id="WSLF01000007">
    <property type="protein sequence ID" value="KAE9633787.1"/>
    <property type="molecule type" value="Genomic_DNA"/>
</dbReference>
<evidence type="ECO:0000313" key="3">
    <source>
        <dbReference type="Proteomes" id="UP000483018"/>
    </source>
</evidence>
<accession>A0A7C8LEC7</accession>
<reference evidence="2 3" key="1">
    <citation type="submission" date="2019-12" db="EMBL/GenBank/DDBJ databases">
        <title>Defluviitalea raffinosedens, isolated from a biogas fermenter, genome sequencing and characterization.</title>
        <authorList>
            <person name="Rettenmaier R."/>
            <person name="Schneider M."/>
            <person name="Neuhaus K."/>
            <person name="Liebl W."/>
            <person name="Zverlov V."/>
        </authorList>
    </citation>
    <scope>NUCLEOTIDE SEQUENCE [LARGE SCALE GENOMIC DNA]</scope>
    <source>
        <strain evidence="2 3">249c-K6</strain>
    </source>
</reference>